<dbReference type="Gene3D" id="1.10.510.10">
    <property type="entry name" value="Transferase(Phosphotransferase) domain 1"/>
    <property type="match status" value="1"/>
</dbReference>
<evidence type="ECO:0000256" key="5">
    <source>
        <dbReference type="ARBA" id="ARBA00022840"/>
    </source>
</evidence>
<organism evidence="11">
    <name type="scientific">Hymenolepis diminuta</name>
    <name type="common">Rat tapeworm</name>
    <dbReference type="NCBI Taxonomy" id="6216"/>
    <lineage>
        <taxon>Eukaryota</taxon>
        <taxon>Metazoa</taxon>
        <taxon>Spiralia</taxon>
        <taxon>Lophotrochozoa</taxon>
        <taxon>Platyhelminthes</taxon>
        <taxon>Cestoda</taxon>
        <taxon>Eucestoda</taxon>
        <taxon>Cyclophyllidea</taxon>
        <taxon>Hymenolepididae</taxon>
        <taxon>Hymenolepis</taxon>
    </lineage>
</organism>
<dbReference type="GO" id="GO:0007169">
    <property type="term" value="P:cell surface receptor protein tyrosine kinase signaling pathway"/>
    <property type="evidence" value="ECO:0007669"/>
    <property type="project" value="TreeGrafter"/>
</dbReference>
<dbReference type="PANTHER" id="PTHR24416">
    <property type="entry name" value="TYROSINE-PROTEIN KINASE RECEPTOR"/>
    <property type="match status" value="1"/>
</dbReference>
<dbReference type="InterPro" id="IPR050122">
    <property type="entry name" value="RTK"/>
</dbReference>
<dbReference type="GO" id="GO:0005886">
    <property type="term" value="C:plasma membrane"/>
    <property type="evidence" value="ECO:0007669"/>
    <property type="project" value="TreeGrafter"/>
</dbReference>
<reference evidence="9 10" key="2">
    <citation type="submission" date="2018-11" db="EMBL/GenBank/DDBJ databases">
        <authorList>
            <consortium name="Pathogen Informatics"/>
        </authorList>
    </citation>
    <scope>NUCLEOTIDE SEQUENCE [LARGE SCALE GENOMIC DNA]</scope>
</reference>
<feature type="compositionally biased region" description="Low complexity" evidence="7">
    <location>
        <begin position="194"/>
        <end position="215"/>
    </location>
</feature>
<keyword evidence="3" id="KW-0547">Nucleotide-binding</keyword>
<dbReference type="WBParaSite" id="HDID_0000054401-mRNA-1">
    <property type="protein sequence ID" value="HDID_0000054401-mRNA-1"/>
    <property type="gene ID" value="HDID_0000054401"/>
</dbReference>
<dbReference type="EMBL" id="UYSG01000072">
    <property type="protein sequence ID" value="VDL16621.1"/>
    <property type="molecule type" value="Genomic_DNA"/>
</dbReference>
<dbReference type="InterPro" id="IPR020635">
    <property type="entry name" value="Tyr_kinase_cat_dom"/>
</dbReference>
<keyword evidence="5" id="KW-0067">ATP-binding</keyword>
<dbReference type="Pfam" id="PF07714">
    <property type="entry name" value="PK_Tyr_Ser-Thr"/>
    <property type="match status" value="1"/>
</dbReference>
<protein>
    <submittedName>
        <fullName evidence="11">Protein kinase domain-containing protein</fullName>
    </submittedName>
</protein>
<evidence type="ECO:0000256" key="1">
    <source>
        <dbReference type="ARBA" id="ARBA00022553"/>
    </source>
</evidence>
<dbReference type="PROSITE" id="PS50011">
    <property type="entry name" value="PROTEIN_KINASE_DOM"/>
    <property type="match status" value="1"/>
</dbReference>
<dbReference type="OrthoDB" id="5984265at2759"/>
<evidence type="ECO:0000256" key="2">
    <source>
        <dbReference type="ARBA" id="ARBA00022679"/>
    </source>
</evidence>
<dbReference type="InterPro" id="IPR000719">
    <property type="entry name" value="Prot_kinase_dom"/>
</dbReference>
<dbReference type="InterPro" id="IPR001245">
    <property type="entry name" value="Ser-Thr/Tyr_kinase_cat_dom"/>
</dbReference>
<dbReference type="GO" id="GO:0004714">
    <property type="term" value="F:transmembrane receptor protein tyrosine kinase activity"/>
    <property type="evidence" value="ECO:0007669"/>
    <property type="project" value="TreeGrafter"/>
</dbReference>
<dbReference type="Proteomes" id="UP000274504">
    <property type="component" value="Unassembled WGS sequence"/>
</dbReference>
<name>A0A158QBV2_HYMDI</name>
<dbReference type="PROSITE" id="PS00109">
    <property type="entry name" value="PROTEIN_KINASE_TYR"/>
    <property type="match status" value="1"/>
</dbReference>
<dbReference type="GO" id="GO:0043235">
    <property type="term" value="C:receptor complex"/>
    <property type="evidence" value="ECO:0007669"/>
    <property type="project" value="TreeGrafter"/>
</dbReference>
<dbReference type="InterPro" id="IPR008266">
    <property type="entry name" value="Tyr_kinase_AS"/>
</dbReference>
<evidence type="ECO:0000256" key="4">
    <source>
        <dbReference type="ARBA" id="ARBA00022777"/>
    </source>
</evidence>
<keyword evidence="2" id="KW-0808">Transferase</keyword>
<feature type="region of interest" description="Disordered" evidence="7">
    <location>
        <begin position="193"/>
        <end position="215"/>
    </location>
</feature>
<gene>
    <name evidence="9" type="ORF">HDID_LOCUS545</name>
</gene>
<accession>A0A158QBV2</accession>
<evidence type="ECO:0000313" key="9">
    <source>
        <dbReference type="EMBL" id="VDL16621.1"/>
    </source>
</evidence>
<dbReference type="PANTHER" id="PTHR24416:SF611">
    <property type="entry name" value="TYROSINE-PROTEIN KINASE TRANSMEMBRANE RECEPTOR ROR"/>
    <property type="match status" value="1"/>
</dbReference>
<dbReference type="SUPFAM" id="SSF56112">
    <property type="entry name" value="Protein kinase-like (PK-like)"/>
    <property type="match status" value="1"/>
</dbReference>
<dbReference type="InterPro" id="IPR011009">
    <property type="entry name" value="Kinase-like_dom_sf"/>
</dbReference>
<keyword evidence="6" id="KW-0829">Tyrosine-protein kinase</keyword>
<keyword evidence="4" id="KW-0418">Kinase</keyword>
<dbReference type="STRING" id="6216.A0A158QBV2"/>
<reference evidence="11" key="1">
    <citation type="submission" date="2016-04" db="UniProtKB">
        <authorList>
            <consortium name="WormBaseParasite"/>
        </authorList>
    </citation>
    <scope>IDENTIFICATION</scope>
</reference>
<dbReference type="CDD" id="cd00192">
    <property type="entry name" value="PTKc"/>
    <property type="match status" value="1"/>
</dbReference>
<evidence type="ECO:0000259" key="8">
    <source>
        <dbReference type="PROSITE" id="PS50011"/>
    </source>
</evidence>
<dbReference type="PRINTS" id="PR00109">
    <property type="entry name" value="TYRKINASE"/>
</dbReference>
<evidence type="ECO:0000313" key="11">
    <source>
        <dbReference type="WBParaSite" id="HDID_0000054401-mRNA-1"/>
    </source>
</evidence>
<evidence type="ECO:0000256" key="7">
    <source>
        <dbReference type="SAM" id="MobiDB-lite"/>
    </source>
</evidence>
<keyword evidence="1" id="KW-0597">Phosphoprotein</keyword>
<dbReference type="FunFam" id="1.10.510.10:FF:000554">
    <property type="entry name" value="Predicted protein"/>
    <property type="match status" value="1"/>
</dbReference>
<evidence type="ECO:0000256" key="6">
    <source>
        <dbReference type="ARBA" id="ARBA00023137"/>
    </source>
</evidence>
<evidence type="ECO:0000256" key="3">
    <source>
        <dbReference type="ARBA" id="ARBA00022741"/>
    </source>
</evidence>
<proteinExistence type="predicted"/>
<dbReference type="AlphaFoldDB" id="A0A158QBV2"/>
<feature type="domain" description="Protein kinase" evidence="8">
    <location>
        <begin position="1"/>
        <end position="180"/>
    </location>
</feature>
<dbReference type="SMART" id="SM00219">
    <property type="entry name" value="TyrKc"/>
    <property type="match status" value="1"/>
</dbReference>
<sequence>MDRRPNAIRKSVDLPMSELSTHHLVSFGLQVAQGMDYLTRLNIVHRDLAARNILVGDGFVAKIADFGLTRAACDYYRKCGGGRLPIKWMAPESIFDRRYTAKSDVWSFGVLLWEIFSYGGTPYPTLSAEALLKALQLGIRNEQPVGSPTAIYNLMLSCWSIEPIARPAFSHLVAALQQVYDDIIRASKQNFIDSSSTDSSTSSSSSRYTSPSGSTVYLTLNNTNTEVEQWQNSENLRNQPQVTNNVVLNNGFADSGQYLQSVHKAFSMHCNYVVPPRSAEHSDYVGDVQS</sequence>
<dbReference type="GO" id="GO:0005524">
    <property type="term" value="F:ATP binding"/>
    <property type="evidence" value="ECO:0007669"/>
    <property type="project" value="UniProtKB-KW"/>
</dbReference>
<evidence type="ECO:0000313" key="10">
    <source>
        <dbReference type="Proteomes" id="UP000274504"/>
    </source>
</evidence>